<dbReference type="EC" id="5.2.1.8" evidence="3"/>
<organism evidence="11 12">
    <name type="scientific">Marinicella pacifica</name>
    <dbReference type="NCBI Taxonomy" id="1171543"/>
    <lineage>
        <taxon>Bacteria</taxon>
        <taxon>Pseudomonadati</taxon>
        <taxon>Pseudomonadota</taxon>
        <taxon>Gammaproteobacteria</taxon>
        <taxon>Lysobacterales</taxon>
        <taxon>Marinicellaceae</taxon>
        <taxon>Marinicella</taxon>
    </lineage>
</organism>
<sequence length="335" mass="37719">MKKQLIWIFPLMFISGTAGWYLAGVDWQSESPEIKAGVLAVVNDGVITEDDFITQMKLRGGQSAGQYQDMKQKQVLLRFLINQKLLMNEALAQGIDQDPLVQKIYRQTVVDKFLETSLNKHLANIKVSSAEAKDYFEQNKKKYNRPARRRGAMIFKKFSSALSQEDKQALKDELLAVKNEAAGLPAHQTHFGDLARVHSDDRSTMYQGGVMGWLIENPNRAYKWPEEVTRAVFNLSENGDISDVIETEKGYFLVRLVAAENIQETHYEQIADGIKQKLLTDKQTAAKKAFLANIENNARIEINEALLMAIQPLNSAPKNNDKQPPAMPVQAGVQP</sequence>
<evidence type="ECO:0000256" key="7">
    <source>
        <dbReference type="PROSITE-ProRule" id="PRU00278"/>
    </source>
</evidence>
<reference evidence="11" key="1">
    <citation type="journal article" date="2014" name="Int. J. Syst. Evol. Microbiol.">
        <title>Complete genome sequence of Corynebacterium casei LMG S-19264T (=DSM 44701T), isolated from a smear-ripened cheese.</title>
        <authorList>
            <consortium name="US DOE Joint Genome Institute (JGI-PGF)"/>
            <person name="Walter F."/>
            <person name="Albersmeier A."/>
            <person name="Kalinowski J."/>
            <person name="Ruckert C."/>
        </authorList>
    </citation>
    <scope>NUCLEOTIDE SEQUENCE</scope>
    <source>
        <strain evidence="11">CGMCC 1.12181</strain>
    </source>
</reference>
<dbReference type="Pfam" id="PF13145">
    <property type="entry name" value="Rotamase_2"/>
    <property type="match status" value="1"/>
</dbReference>
<dbReference type="PANTHER" id="PTHR47245">
    <property type="entry name" value="PEPTIDYLPROLYL ISOMERASE"/>
    <property type="match status" value="1"/>
</dbReference>
<keyword evidence="12" id="KW-1185">Reference proteome</keyword>
<keyword evidence="6 7" id="KW-0413">Isomerase</keyword>
<dbReference type="InterPro" id="IPR027304">
    <property type="entry name" value="Trigger_fact/SurA_dom_sf"/>
</dbReference>
<dbReference type="Gene3D" id="1.10.8.1040">
    <property type="match status" value="1"/>
</dbReference>
<evidence type="ECO:0000256" key="1">
    <source>
        <dbReference type="ARBA" id="ARBA00000971"/>
    </source>
</evidence>
<dbReference type="GO" id="GO:0003755">
    <property type="term" value="F:peptidyl-prolyl cis-trans isomerase activity"/>
    <property type="evidence" value="ECO:0007669"/>
    <property type="project" value="UniProtKB-KW"/>
</dbReference>
<evidence type="ECO:0000256" key="9">
    <source>
        <dbReference type="SAM" id="Phobius"/>
    </source>
</evidence>
<evidence type="ECO:0000259" key="10">
    <source>
        <dbReference type="PROSITE" id="PS50198"/>
    </source>
</evidence>
<keyword evidence="9" id="KW-0472">Membrane</keyword>
<dbReference type="SUPFAM" id="SSF54534">
    <property type="entry name" value="FKBP-like"/>
    <property type="match status" value="1"/>
</dbReference>
<feature type="region of interest" description="Disordered" evidence="8">
    <location>
        <begin position="315"/>
        <end position="335"/>
    </location>
</feature>
<dbReference type="InterPro" id="IPR023058">
    <property type="entry name" value="PPIase_PpiC_CS"/>
</dbReference>
<comment type="catalytic activity">
    <reaction evidence="1">
        <text>[protein]-peptidylproline (omega=180) = [protein]-peptidylproline (omega=0)</text>
        <dbReference type="Rhea" id="RHEA:16237"/>
        <dbReference type="Rhea" id="RHEA-COMP:10747"/>
        <dbReference type="Rhea" id="RHEA-COMP:10748"/>
        <dbReference type="ChEBI" id="CHEBI:83833"/>
        <dbReference type="ChEBI" id="CHEBI:83834"/>
        <dbReference type="EC" id="5.2.1.8"/>
    </reaction>
</comment>
<accession>A0A917FRG4</accession>
<dbReference type="InterPro" id="IPR046357">
    <property type="entry name" value="PPIase_dom_sf"/>
</dbReference>
<evidence type="ECO:0000256" key="2">
    <source>
        <dbReference type="ARBA" id="ARBA00007656"/>
    </source>
</evidence>
<dbReference type="InterPro" id="IPR050245">
    <property type="entry name" value="PrsA_foldase"/>
</dbReference>
<dbReference type="AlphaFoldDB" id="A0A917FRG4"/>
<dbReference type="RefSeq" id="WP_188365716.1">
    <property type="nucleotide sequence ID" value="NZ_BAABJF010000006.1"/>
</dbReference>
<keyword evidence="5 7" id="KW-0697">Rotamase</keyword>
<evidence type="ECO:0000256" key="8">
    <source>
        <dbReference type="SAM" id="MobiDB-lite"/>
    </source>
</evidence>
<evidence type="ECO:0000256" key="4">
    <source>
        <dbReference type="ARBA" id="ARBA00022729"/>
    </source>
</evidence>
<keyword evidence="9" id="KW-0812">Transmembrane</keyword>
<dbReference type="Gene3D" id="3.10.50.40">
    <property type="match status" value="1"/>
</dbReference>
<dbReference type="PANTHER" id="PTHR47245:SF1">
    <property type="entry name" value="FOLDASE PROTEIN PRSA"/>
    <property type="match status" value="1"/>
</dbReference>
<dbReference type="PROSITE" id="PS01096">
    <property type="entry name" value="PPIC_PPIASE_1"/>
    <property type="match status" value="1"/>
</dbReference>
<dbReference type="PROSITE" id="PS50198">
    <property type="entry name" value="PPIC_PPIASE_2"/>
    <property type="match status" value="1"/>
</dbReference>
<comment type="caution">
    <text evidence="11">The sequence shown here is derived from an EMBL/GenBank/DDBJ whole genome shotgun (WGS) entry which is preliminary data.</text>
</comment>
<comment type="similarity">
    <text evidence="2">Belongs to the PpiC/parvulin rotamase family.</text>
</comment>
<keyword evidence="4" id="KW-0732">Signal</keyword>
<dbReference type="SUPFAM" id="SSF109998">
    <property type="entry name" value="Triger factor/SurA peptide-binding domain-like"/>
    <property type="match status" value="1"/>
</dbReference>
<evidence type="ECO:0000256" key="5">
    <source>
        <dbReference type="ARBA" id="ARBA00023110"/>
    </source>
</evidence>
<gene>
    <name evidence="11" type="ORF">GCM10011365_21180</name>
</gene>
<proteinExistence type="inferred from homology"/>
<protein>
    <recommendedName>
        <fullName evidence="3">peptidylprolyl isomerase</fullName>
        <ecNumber evidence="3">5.2.1.8</ecNumber>
    </recommendedName>
</protein>
<evidence type="ECO:0000256" key="6">
    <source>
        <dbReference type="ARBA" id="ARBA00023235"/>
    </source>
</evidence>
<keyword evidence="9" id="KW-1133">Transmembrane helix</keyword>
<dbReference type="Proteomes" id="UP000605253">
    <property type="component" value="Unassembled WGS sequence"/>
</dbReference>
<dbReference type="Gene3D" id="1.10.4030.10">
    <property type="entry name" value="Porin chaperone SurA, peptide-binding domain"/>
    <property type="match status" value="1"/>
</dbReference>
<evidence type="ECO:0000313" key="12">
    <source>
        <dbReference type="Proteomes" id="UP000605253"/>
    </source>
</evidence>
<feature type="domain" description="PpiC" evidence="10">
    <location>
        <begin position="146"/>
        <end position="258"/>
    </location>
</feature>
<feature type="transmembrane region" description="Helical" evidence="9">
    <location>
        <begin position="5"/>
        <end position="23"/>
    </location>
</feature>
<evidence type="ECO:0000313" key="11">
    <source>
        <dbReference type="EMBL" id="GGF99676.1"/>
    </source>
</evidence>
<evidence type="ECO:0000256" key="3">
    <source>
        <dbReference type="ARBA" id="ARBA00013194"/>
    </source>
</evidence>
<reference evidence="11" key="2">
    <citation type="submission" date="2020-09" db="EMBL/GenBank/DDBJ databases">
        <authorList>
            <person name="Sun Q."/>
            <person name="Zhou Y."/>
        </authorList>
    </citation>
    <scope>NUCLEOTIDE SEQUENCE</scope>
    <source>
        <strain evidence="11">CGMCC 1.12181</strain>
    </source>
</reference>
<dbReference type="EMBL" id="BMEO01000010">
    <property type="protein sequence ID" value="GGF99676.1"/>
    <property type="molecule type" value="Genomic_DNA"/>
</dbReference>
<dbReference type="InterPro" id="IPR000297">
    <property type="entry name" value="PPIase_PpiC"/>
</dbReference>
<name>A0A917FRG4_9GAMM</name>